<reference evidence="3" key="1">
    <citation type="submission" date="2016-11" db="UniProtKB">
        <authorList>
            <consortium name="WormBaseParasite"/>
        </authorList>
    </citation>
    <scope>IDENTIFICATION</scope>
</reference>
<protein>
    <submittedName>
        <fullName evidence="3">C6 domain-containing protein</fullName>
    </submittedName>
</protein>
<keyword evidence="1" id="KW-0812">Transmembrane</keyword>
<proteinExistence type="predicted"/>
<accession>A0A1I7WXR6</accession>
<dbReference type="PROSITE" id="PS51257">
    <property type="entry name" value="PROKAR_LIPOPROTEIN"/>
    <property type="match status" value="1"/>
</dbReference>
<keyword evidence="1" id="KW-0472">Membrane</keyword>
<evidence type="ECO:0000256" key="1">
    <source>
        <dbReference type="SAM" id="Phobius"/>
    </source>
</evidence>
<organism evidence="2 3">
    <name type="scientific">Heterorhabditis bacteriophora</name>
    <name type="common">Entomopathogenic nematode worm</name>
    <dbReference type="NCBI Taxonomy" id="37862"/>
    <lineage>
        <taxon>Eukaryota</taxon>
        <taxon>Metazoa</taxon>
        <taxon>Ecdysozoa</taxon>
        <taxon>Nematoda</taxon>
        <taxon>Chromadorea</taxon>
        <taxon>Rhabditida</taxon>
        <taxon>Rhabditina</taxon>
        <taxon>Rhabditomorpha</taxon>
        <taxon>Strongyloidea</taxon>
        <taxon>Heterorhabditidae</taxon>
        <taxon>Heterorhabditis</taxon>
    </lineage>
</organism>
<feature type="transmembrane region" description="Helical" evidence="1">
    <location>
        <begin position="12"/>
        <end position="31"/>
    </location>
</feature>
<keyword evidence="1" id="KW-1133">Transmembrane helix</keyword>
<evidence type="ECO:0000313" key="3">
    <source>
        <dbReference type="WBParaSite" id="Hba_09960"/>
    </source>
</evidence>
<sequence length="142" mass="15898">MYGEVKTMEQLVFTICFSIASLHQVILACMIRNFLNSYKINIYLAMCCKAPKFEDGSGRGVFLMTMGGKCPKMDTFLCRGPGDNTYNELGKYIVINGEINVKEDKQGGPIEIDITCNTADGTWRVDFQGESLVVKTVRCDNR</sequence>
<dbReference type="WBParaSite" id="Hba_09960">
    <property type="protein sequence ID" value="Hba_09960"/>
    <property type="gene ID" value="Hba_09960"/>
</dbReference>
<keyword evidence="2" id="KW-1185">Reference proteome</keyword>
<name>A0A1I7WXR6_HETBA</name>
<dbReference type="AlphaFoldDB" id="A0A1I7WXR6"/>
<evidence type="ECO:0000313" key="2">
    <source>
        <dbReference type="Proteomes" id="UP000095283"/>
    </source>
</evidence>
<dbReference type="Proteomes" id="UP000095283">
    <property type="component" value="Unplaced"/>
</dbReference>